<protein>
    <submittedName>
        <fullName evidence="1">Uncharacterized protein</fullName>
    </submittedName>
</protein>
<dbReference type="AlphaFoldDB" id="A0A8K0MGU6"/>
<name>A0A8K0MGU6_9ROSA</name>
<reference evidence="1" key="1">
    <citation type="submission" date="2020-03" db="EMBL/GenBank/DDBJ databases">
        <title>A high-quality chromosome-level genome assembly of a woody plant with both climbing and erect habits, Rhamnella rubrinervis.</title>
        <authorList>
            <person name="Lu Z."/>
            <person name="Yang Y."/>
            <person name="Zhu X."/>
            <person name="Sun Y."/>
        </authorList>
    </citation>
    <scope>NUCLEOTIDE SEQUENCE</scope>
    <source>
        <strain evidence="1">BYM</strain>
        <tissue evidence="1">Leaf</tissue>
    </source>
</reference>
<gene>
    <name evidence="1" type="ORF">FNV43_RR14992</name>
</gene>
<dbReference type="OrthoDB" id="1628660at2759"/>
<keyword evidence="2" id="KW-1185">Reference proteome</keyword>
<dbReference type="EMBL" id="VOIH02000006">
    <property type="protein sequence ID" value="KAF3445297.1"/>
    <property type="molecule type" value="Genomic_DNA"/>
</dbReference>
<proteinExistence type="predicted"/>
<evidence type="ECO:0000313" key="1">
    <source>
        <dbReference type="EMBL" id="KAF3445297.1"/>
    </source>
</evidence>
<accession>A0A8K0MGU6</accession>
<sequence>MTYRWDDTLVVPTTRPSHTDGAHHYAVGVPMESKSTVIIIVFYDDTWFKDDNDCYQFKDYQSKVSEIPKNYTYSQLTDEFIPRMKETMIHMVHFTREAEALKYQLLVLPHKLEKGKEKENMLMYPMSKKLNCGKIKDLKVLFWKLKMYGKLNYGKVKYLKVLFGKLKMRGKI</sequence>
<comment type="caution">
    <text evidence="1">The sequence shown here is derived from an EMBL/GenBank/DDBJ whole genome shotgun (WGS) entry which is preliminary data.</text>
</comment>
<organism evidence="1 2">
    <name type="scientific">Rhamnella rubrinervis</name>
    <dbReference type="NCBI Taxonomy" id="2594499"/>
    <lineage>
        <taxon>Eukaryota</taxon>
        <taxon>Viridiplantae</taxon>
        <taxon>Streptophyta</taxon>
        <taxon>Embryophyta</taxon>
        <taxon>Tracheophyta</taxon>
        <taxon>Spermatophyta</taxon>
        <taxon>Magnoliopsida</taxon>
        <taxon>eudicotyledons</taxon>
        <taxon>Gunneridae</taxon>
        <taxon>Pentapetalae</taxon>
        <taxon>rosids</taxon>
        <taxon>fabids</taxon>
        <taxon>Rosales</taxon>
        <taxon>Rhamnaceae</taxon>
        <taxon>rhamnoid group</taxon>
        <taxon>Rhamneae</taxon>
        <taxon>Rhamnella</taxon>
    </lineage>
</organism>
<dbReference type="Proteomes" id="UP000796880">
    <property type="component" value="Unassembled WGS sequence"/>
</dbReference>
<evidence type="ECO:0000313" key="2">
    <source>
        <dbReference type="Proteomes" id="UP000796880"/>
    </source>
</evidence>